<keyword evidence="3" id="KW-1185">Reference proteome</keyword>
<keyword evidence="1" id="KW-1133">Transmembrane helix</keyword>
<dbReference type="RefSeq" id="WP_147438754.1">
    <property type="nucleotide sequence ID" value="NZ_JBCLPP010000028.1"/>
</dbReference>
<protein>
    <submittedName>
        <fullName evidence="2">Uncharacterized protein</fullName>
    </submittedName>
</protein>
<evidence type="ECO:0000313" key="2">
    <source>
        <dbReference type="EMBL" id="MEY8245968.1"/>
    </source>
</evidence>
<accession>A0ABV4CX47</accession>
<dbReference type="EMBL" id="JBCLPP010000028">
    <property type="protein sequence ID" value="MEY8245968.1"/>
    <property type="molecule type" value="Genomic_DNA"/>
</dbReference>
<gene>
    <name evidence="2" type="ORF">AAK873_10115</name>
</gene>
<feature type="transmembrane region" description="Helical" evidence="1">
    <location>
        <begin position="5"/>
        <end position="24"/>
    </location>
</feature>
<name>A0ABV4CX47_9BACT</name>
<keyword evidence="1" id="KW-0812">Transmembrane</keyword>
<comment type="caution">
    <text evidence="2">The sequence shown here is derived from an EMBL/GenBank/DDBJ whole genome shotgun (WGS) entry which is preliminary data.</text>
</comment>
<reference evidence="2 3" key="1">
    <citation type="submission" date="2024-03" db="EMBL/GenBank/DDBJ databases">
        <title>Mouse gut bacterial collection (mGBC) of GemPharmatech.</title>
        <authorList>
            <person name="He Y."/>
            <person name="Dong L."/>
            <person name="Wu D."/>
            <person name="Gao X."/>
            <person name="Lin Z."/>
        </authorList>
    </citation>
    <scope>NUCLEOTIDE SEQUENCE [LARGE SCALE GENOMIC DNA]</scope>
    <source>
        <strain evidence="2 3">54-13</strain>
    </source>
</reference>
<keyword evidence="1" id="KW-0472">Membrane</keyword>
<evidence type="ECO:0000256" key="1">
    <source>
        <dbReference type="SAM" id="Phobius"/>
    </source>
</evidence>
<organism evidence="2 3">
    <name type="scientific">Heminiphilus faecis</name>
    <dbReference type="NCBI Taxonomy" id="2601703"/>
    <lineage>
        <taxon>Bacteria</taxon>
        <taxon>Pseudomonadati</taxon>
        <taxon>Bacteroidota</taxon>
        <taxon>Bacteroidia</taxon>
        <taxon>Bacteroidales</taxon>
        <taxon>Muribaculaceae</taxon>
        <taxon>Heminiphilus</taxon>
    </lineage>
</organism>
<dbReference type="Proteomes" id="UP001565200">
    <property type="component" value="Unassembled WGS sequence"/>
</dbReference>
<sequence length="60" mass="6974">MNGYVIFRAVCLALLWLALCWLMLSTRGFNAWTLFVVIVSGVLVFVPVYKKYFRDRNGKN</sequence>
<proteinExistence type="predicted"/>
<evidence type="ECO:0000313" key="3">
    <source>
        <dbReference type="Proteomes" id="UP001565200"/>
    </source>
</evidence>
<feature type="transmembrane region" description="Helical" evidence="1">
    <location>
        <begin position="30"/>
        <end position="49"/>
    </location>
</feature>